<dbReference type="CDD" id="cd00833">
    <property type="entry name" value="PKS"/>
    <property type="match status" value="1"/>
</dbReference>
<dbReference type="InterPro" id="IPR045851">
    <property type="entry name" value="AMP-bd_C_sf"/>
</dbReference>
<dbReference type="Proteomes" id="UP000070252">
    <property type="component" value="Unassembled WGS sequence"/>
</dbReference>
<dbReference type="InterPro" id="IPR009081">
    <property type="entry name" value="PP-bd_ACP"/>
</dbReference>
<evidence type="ECO:0000256" key="6">
    <source>
        <dbReference type="ARBA" id="ARBA00022737"/>
    </source>
</evidence>
<keyword evidence="8" id="KW-0511">Multifunctional enzyme</keyword>
<evidence type="ECO:0000256" key="7">
    <source>
        <dbReference type="ARBA" id="ARBA00023194"/>
    </source>
</evidence>
<dbReference type="CDD" id="cd08953">
    <property type="entry name" value="KR_2_SDR_x"/>
    <property type="match status" value="1"/>
</dbReference>
<organism evidence="12 14">
    <name type="scientific">Paenibacillus jilunlii</name>
    <dbReference type="NCBI Taxonomy" id="682956"/>
    <lineage>
        <taxon>Bacteria</taxon>
        <taxon>Bacillati</taxon>
        <taxon>Bacillota</taxon>
        <taxon>Bacilli</taxon>
        <taxon>Bacillales</taxon>
        <taxon>Paenibacillaceae</taxon>
        <taxon>Paenibacillus</taxon>
    </lineage>
</organism>
<dbReference type="Gene3D" id="3.40.47.10">
    <property type="match status" value="1"/>
</dbReference>
<keyword evidence="5" id="KW-0808">Transferase</keyword>
<dbReference type="SUPFAM" id="SSF56801">
    <property type="entry name" value="Acetyl-CoA synthetase-like"/>
    <property type="match status" value="1"/>
</dbReference>
<dbReference type="Pfam" id="PF00550">
    <property type="entry name" value="PP-binding"/>
    <property type="match status" value="2"/>
</dbReference>
<dbReference type="InterPro" id="IPR020806">
    <property type="entry name" value="PKS_PP-bd"/>
</dbReference>
<dbReference type="Gene3D" id="1.10.1200.10">
    <property type="entry name" value="ACP-like"/>
    <property type="match status" value="2"/>
</dbReference>
<keyword evidence="3" id="KW-0596">Phosphopantetheine</keyword>
<dbReference type="InterPro" id="IPR020845">
    <property type="entry name" value="AMP-binding_CS"/>
</dbReference>
<dbReference type="Pfam" id="PF00109">
    <property type="entry name" value="ketoacyl-synt"/>
    <property type="match status" value="1"/>
</dbReference>
<dbReference type="InterPro" id="IPR000873">
    <property type="entry name" value="AMP-dep_synth/lig_dom"/>
</dbReference>
<evidence type="ECO:0000313" key="13">
    <source>
        <dbReference type="Proteomes" id="UP000070252"/>
    </source>
</evidence>
<dbReference type="Pfam" id="PF00501">
    <property type="entry name" value="AMP-binding"/>
    <property type="match status" value="1"/>
</dbReference>
<dbReference type="InterPro" id="IPR013968">
    <property type="entry name" value="PKS_KR"/>
</dbReference>
<dbReference type="SMART" id="SM00822">
    <property type="entry name" value="PKS_KR"/>
    <property type="match status" value="1"/>
</dbReference>
<dbReference type="CDD" id="cd05930">
    <property type="entry name" value="A_NRPS"/>
    <property type="match status" value="1"/>
</dbReference>
<evidence type="ECO:0000256" key="4">
    <source>
        <dbReference type="ARBA" id="ARBA00022553"/>
    </source>
</evidence>
<dbReference type="EMBL" id="FNGM01000024">
    <property type="protein sequence ID" value="SDN02881.1"/>
    <property type="molecule type" value="Genomic_DNA"/>
</dbReference>
<keyword evidence="7" id="KW-0045">Antibiotic biosynthesis</keyword>
<dbReference type="GO" id="GO:0044550">
    <property type="term" value="P:secondary metabolite biosynthetic process"/>
    <property type="evidence" value="ECO:0007669"/>
    <property type="project" value="TreeGrafter"/>
</dbReference>
<dbReference type="CDD" id="cd19531">
    <property type="entry name" value="LCL_NRPS-like"/>
    <property type="match status" value="1"/>
</dbReference>
<dbReference type="Pfam" id="PF13193">
    <property type="entry name" value="AMP-binding_C"/>
    <property type="match status" value="1"/>
</dbReference>
<dbReference type="GO" id="GO:0043041">
    <property type="term" value="P:amino acid activation for nonribosomal peptide biosynthetic process"/>
    <property type="evidence" value="ECO:0007669"/>
    <property type="project" value="TreeGrafter"/>
</dbReference>
<dbReference type="SUPFAM" id="SSF51735">
    <property type="entry name" value="NAD(P)-binding Rossmann-fold domains"/>
    <property type="match status" value="2"/>
</dbReference>
<reference evidence="12 14" key="2">
    <citation type="submission" date="2016-10" db="EMBL/GenBank/DDBJ databases">
        <authorList>
            <person name="de Groot N.N."/>
        </authorList>
    </citation>
    <scope>NUCLEOTIDE SEQUENCE [LARGE SCALE GENOMIC DNA]</scope>
    <source>
        <strain evidence="12 14">CGMCC 1.10239</strain>
    </source>
</reference>
<dbReference type="InterPro" id="IPR036736">
    <property type="entry name" value="ACP-like_sf"/>
</dbReference>
<dbReference type="Gene3D" id="3.40.50.720">
    <property type="entry name" value="NAD(P)-binding Rossmann-like Domain"/>
    <property type="match status" value="1"/>
</dbReference>
<dbReference type="InterPro" id="IPR018201">
    <property type="entry name" value="Ketoacyl_synth_AS"/>
</dbReference>
<dbReference type="InterPro" id="IPR016039">
    <property type="entry name" value="Thiolase-like"/>
</dbReference>
<accession>A0A1G9Y2P1</accession>
<keyword evidence="13" id="KW-1185">Reference proteome</keyword>
<feature type="domain" description="Ketosynthase family 3 (KS3)" evidence="10">
    <location>
        <begin position="40"/>
        <end position="461"/>
    </location>
</feature>
<dbReference type="PANTHER" id="PTHR45527:SF1">
    <property type="entry name" value="FATTY ACID SYNTHASE"/>
    <property type="match status" value="1"/>
</dbReference>
<sequence>MINRKEINDHILQLLKSGNLNQEMAVSILEKVNRSSDVKRQDIAVIGIACRVPGANTPGQFWGNLLGQVNSIGAFPEERLQDLAPFIPELEELLAQSNHQAGYLEQIAHFDHPFFRIGGKEAMAMEPYQRLFMETAYHAIEDAGYGGDALKHSNTGVFVGLETAYQSHYRALLEHEDISSLTGSLVGLLANRISYFLDLRGPALVVNTACSSGLVALHQACLALANKECETALVGGVNLMVIPQATGKLNDLETSHGKVKAFDKDANGTIWSEGITALLVKPLEKAMRDRDPVYAVIKASGVNADGASNGLTAPNPEAETGLFIRTWEKAKIDPLSISYVEAHGTGTLLGDSIELQAINDAFKKYTDTPHICGIGSVKTNIGHTVAASGLASLLKVILSLQHKKIPPSLNYQSPNPFIDAEHSAIYVNTEVKDWERRDTLLRAGVNSFGFSGTNCHVVVEEAPEMNHQAGEGSSPFHFLTMSAGSTQGLARLIQAYYAFLQDNDQLDLEDLCYTANTGRGQAESRAAFVFATKEELMKQLANADLSRNRISGENGIYISGNIQPVDTSAAADEFEMNRQNLKLTYEKLAERYVCGLSVDWAALYPQKRQKLNLPGYPFEKIKLWPAAAVKSGSALEKQPDIHDTANPREETPQSRLYHNIEWLPVNKEPSPPLHTNEEVVLVLTDSTDWGQALAGEISRHTPHVIHARLAAAYKRESPALYSLAATEADFCQLMKDTGTMKISKILLATGMDDCDIGSSSELEERLTRTLYALLYLTKAWVKQEMNRTELIVAGKNGQRVLPSDQRIYPYFASLYGMGKVIREEYSGLRCRCIDYDESATVRELAEEVFRQSEYYQIAIREGRKYYPQLTPVDLDAIDNSTTGIKEQGVYVITGGTGGIGLQLAQHIALQHQVKLVFISRSRLPVRETWDELIQSAQEPDERVALIRSLKHLESNGSQLYTYSADVAELDELSPVISRITRQLGKIDGIIHAAGLPGSGLLIEKDGPAFAASVAAKIKGTHHLHLLTRDNPPDFLLLFSSIASVVGGIYLGDYVAGNSYLDAFSGLQTERTRIISINWTTWTNTGMAKNTGGSLDVAFRSILPRHALHAFDQILGKKINNIVVGSIQFNNDLFWNRPLPVELAPAIRAQIKYPEAEIDVRLTGRADQSYTEIEQQIARIWGNLFQTPNIDIQDNFYELGGTSIMGIKMANRINEQYRVAMTIQDVFTHLTVASLGNLVEHKLGTKTEAAAVNKQEVEYAKTSMPLSHAQRRIWFLQKMNPDLVAYNLPFIRFFDMAIDAELLEQAASFLAGRHLLMRTKYGLKDGNPVQEVLPAYVPAVQIIDAAGQSDPELFVKMNIHQQKMKPFNLEVPPYRIYVYTISEERACLYINFHHILTDGWSIDIYYRELFSLYQAFLHQQPPRLPEVRYDYFDWILEQQAWEQSEAFVEHEQFWLKELSKPLPVLSLPSDHKAPAVQTYRGSFHKFTIRGELYRKLKAYLETQQITANNFLLSAYFLLLHNLSQEQDIIIGVPTSGRNEQKWESVAGIFINTLCIRVHFQGITTFMELQDTVKHKVWSAMDKAQYPFDLLVEKVNPDRDLSRNPIYNVLFQFYDKLYLENEGISPFELSCLAQETGQQIEISFEYNSDMYTDSTISRFAGYFLNIIGQVVDKPESPLQEITLLTRQEQTALLSRFQGEQVELEDGQTIHGRFEAQVQKTPDAIALVYEEQEMTFQEVNGKANQLAWMLMSSGVQRNTPVGIFVDRSCCTVIGILAVLKAGGAYVPLDPGYPEDRIAYILAHSGAKWLLTENRYLQSVAAFAHAEGVQIINLSPVKEQTAVSQKYLADYEDELSCENPRTGSHGSDWMYIMYTSGSTGKPKGVLVTHSNVLNFMAWSIGELQLQPKDALLLVTSISFDISVFEIFAALLSGARLCIVSMEHLKDTGRLLAYMEARHITIWHSVPSLMVQLITLIRHNQDRYRHSPVLHQLRHLMLGGEAWSTSLAASLRETFPQAEIRSMYGPTEATIWISSYKPGPEIDESHPVMLIGRPIANNQLILLDQYGNVCPPGVAGEIYIAGNNVTQGYYNDEEKTGMAFIPQSNGQIYYKTGDLGRYLPEGNVEFTGRRDQLVKVRGYRIELGEIEQALQELTSLQQIAVTAVKDGETNKIVCFYTGAEPVPQNQLKDAVRKRLPEYMIPAQFFHVDQFLLTPNGKMDWRSMESLVRETAGGMDAAGIRNELDKKLSGMWTKLLGIQAVGIRENFFDIGGNSLLIVQMQGMIQQEFFQDIPIMDLFKYTSIEKISDYLQEHTVKASGVETGQKRADMRKRLRNMRG</sequence>
<dbReference type="Gene3D" id="3.30.300.30">
    <property type="match status" value="1"/>
</dbReference>
<keyword evidence="4" id="KW-0597">Phosphoprotein</keyword>
<dbReference type="Pfam" id="PF22621">
    <property type="entry name" value="CurL-like_PKS_C"/>
    <property type="match status" value="1"/>
</dbReference>
<dbReference type="SMART" id="SM00825">
    <property type="entry name" value="PKS_KS"/>
    <property type="match status" value="1"/>
</dbReference>
<evidence type="ECO:0000259" key="10">
    <source>
        <dbReference type="PROSITE" id="PS52004"/>
    </source>
</evidence>
<protein>
    <submittedName>
        <fullName evidence="12">Surfactin family lipopeptide synthetase A</fullName>
    </submittedName>
    <submittedName>
        <fullName evidence="11">Thioester reductase</fullName>
    </submittedName>
</protein>
<dbReference type="Gene3D" id="3.40.50.12780">
    <property type="entry name" value="N-terminal domain of ligase-like"/>
    <property type="match status" value="1"/>
</dbReference>
<dbReference type="Pfam" id="PF02801">
    <property type="entry name" value="Ketoacyl-synt_C"/>
    <property type="match status" value="1"/>
</dbReference>
<dbReference type="GO" id="GO:0017000">
    <property type="term" value="P:antibiotic biosynthetic process"/>
    <property type="evidence" value="ECO:0007669"/>
    <property type="project" value="UniProtKB-KW"/>
</dbReference>
<dbReference type="InterPro" id="IPR036291">
    <property type="entry name" value="NAD(P)-bd_dom_sf"/>
</dbReference>
<dbReference type="InterPro" id="IPR014030">
    <property type="entry name" value="Ketoacyl_synth_N"/>
</dbReference>
<evidence type="ECO:0000256" key="1">
    <source>
        <dbReference type="ARBA" id="ARBA00001957"/>
    </source>
</evidence>
<gene>
    <name evidence="11" type="ORF">AML91_21100</name>
    <name evidence="12" type="ORF">SAMN05216191_12415</name>
</gene>
<dbReference type="PROSITE" id="PS50075">
    <property type="entry name" value="CARRIER"/>
    <property type="match status" value="2"/>
</dbReference>
<dbReference type="InterPro" id="IPR001242">
    <property type="entry name" value="Condensation_dom"/>
</dbReference>
<dbReference type="Pfam" id="PF08659">
    <property type="entry name" value="KR"/>
    <property type="match status" value="1"/>
</dbReference>
<dbReference type="GO" id="GO:0005737">
    <property type="term" value="C:cytoplasm"/>
    <property type="evidence" value="ECO:0007669"/>
    <property type="project" value="TreeGrafter"/>
</dbReference>
<dbReference type="PANTHER" id="PTHR45527">
    <property type="entry name" value="NONRIBOSOMAL PEPTIDE SYNTHETASE"/>
    <property type="match status" value="1"/>
</dbReference>
<dbReference type="SUPFAM" id="SSF47336">
    <property type="entry name" value="ACP-like"/>
    <property type="match status" value="2"/>
</dbReference>
<dbReference type="PROSITE" id="PS52004">
    <property type="entry name" value="KS3_2"/>
    <property type="match status" value="1"/>
</dbReference>
<dbReference type="InterPro" id="IPR020841">
    <property type="entry name" value="PKS_Beta-ketoAc_synthase_dom"/>
</dbReference>
<dbReference type="Proteomes" id="UP000182783">
    <property type="component" value="Unassembled WGS sequence"/>
</dbReference>
<dbReference type="InterPro" id="IPR010071">
    <property type="entry name" value="AA_adenyl_dom"/>
</dbReference>
<feature type="domain" description="Carrier" evidence="9">
    <location>
        <begin position="2233"/>
        <end position="2308"/>
    </location>
</feature>
<evidence type="ECO:0000256" key="8">
    <source>
        <dbReference type="ARBA" id="ARBA00023268"/>
    </source>
</evidence>
<dbReference type="InterPro" id="IPR023213">
    <property type="entry name" value="CAT-like_dom_sf"/>
</dbReference>
<comment type="cofactor">
    <cofactor evidence="1">
        <name>pantetheine 4'-phosphate</name>
        <dbReference type="ChEBI" id="CHEBI:47942"/>
    </cofactor>
</comment>
<dbReference type="Pfam" id="PF00668">
    <property type="entry name" value="Condensation"/>
    <property type="match status" value="1"/>
</dbReference>
<dbReference type="EMBL" id="LIPY01000120">
    <property type="protein sequence ID" value="KWX72328.1"/>
    <property type="molecule type" value="Genomic_DNA"/>
</dbReference>
<dbReference type="GO" id="GO:0006633">
    <property type="term" value="P:fatty acid biosynthetic process"/>
    <property type="evidence" value="ECO:0007669"/>
    <property type="project" value="InterPro"/>
</dbReference>
<dbReference type="FunFam" id="3.40.50.980:FF:000001">
    <property type="entry name" value="Non-ribosomal peptide synthetase"/>
    <property type="match status" value="1"/>
</dbReference>
<dbReference type="SMART" id="SM00823">
    <property type="entry name" value="PKS_PP"/>
    <property type="match status" value="2"/>
</dbReference>
<dbReference type="InterPro" id="IPR042099">
    <property type="entry name" value="ANL_N_sf"/>
</dbReference>
<evidence type="ECO:0000256" key="5">
    <source>
        <dbReference type="ARBA" id="ARBA00022679"/>
    </source>
</evidence>
<evidence type="ECO:0000259" key="9">
    <source>
        <dbReference type="PROSITE" id="PS50075"/>
    </source>
</evidence>
<dbReference type="OrthoDB" id="9765680at2"/>
<reference evidence="11 13" key="1">
    <citation type="submission" date="2015-08" db="EMBL/GenBank/DDBJ databases">
        <title>Genome of Paenibacillus jilunlii.</title>
        <authorList>
            <person name="Sant'Anna F.H."/>
            <person name="Ambrosini A."/>
            <person name="Souza R."/>
            <person name="Bach E."/>
            <person name="Fernandes G."/>
            <person name="Balsanelli E."/>
            <person name="Baura V.A."/>
            <person name="Pedrosa F.O."/>
            <person name="Souza E.M."/>
            <person name="Passaglia L."/>
        </authorList>
    </citation>
    <scope>NUCLEOTIDE SEQUENCE [LARGE SCALE GENOMIC DNA]</scope>
    <source>
        <strain evidence="11 13">DSM 23019</strain>
    </source>
</reference>
<proteinExistence type="inferred from homology"/>
<dbReference type="GO" id="GO:0031177">
    <property type="term" value="F:phosphopantetheine binding"/>
    <property type="evidence" value="ECO:0007669"/>
    <property type="project" value="InterPro"/>
</dbReference>
<evidence type="ECO:0000313" key="14">
    <source>
        <dbReference type="Proteomes" id="UP000182783"/>
    </source>
</evidence>
<evidence type="ECO:0000256" key="2">
    <source>
        <dbReference type="ARBA" id="ARBA00006432"/>
    </source>
</evidence>
<dbReference type="InterPro" id="IPR014031">
    <property type="entry name" value="Ketoacyl_synth_C"/>
</dbReference>
<dbReference type="Gene3D" id="1.10.1240.100">
    <property type="match status" value="1"/>
</dbReference>
<dbReference type="SUPFAM" id="SSF52777">
    <property type="entry name" value="CoA-dependent acyltransferases"/>
    <property type="match status" value="2"/>
</dbReference>
<keyword evidence="6" id="KW-0677">Repeat</keyword>
<evidence type="ECO:0000256" key="3">
    <source>
        <dbReference type="ARBA" id="ARBA00022450"/>
    </source>
</evidence>
<evidence type="ECO:0000313" key="12">
    <source>
        <dbReference type="EMBL" id="SDN02881.1"/>
    </source>
</evidence>
<feature type="domain" description="Carrier" evidence="9">
    <location>
        <begin position="1167"/>
        <end position="1242"/>
    </location>
</feature>
<dbReference type="Gene3D" id="3.30.559.10">
    <property type="entry name" value="Chloramphenicol acetyltransferase-like domain"/>
    <property type="match status" value="1"/>
</dbReference>
<dbReference type="InterPro" id="IPR057326">
    <property type="entry name" value="KR_dom"/>
</dbReference>
<dbReference type="InterPro" id="IPR025110">
    <property type="entry name" value="AMP-bd_C"/>
</dbReference>
<evidence type="ECO:0000313" key="11">
    <source>
        <dbReference type="EMBL" id="KWX72328.1"/>
    </source>
</evidence>
<dbReference type="PROSITE" id="PS00606">
    <property type="entry name" value="KS3_1"/>
    <property type="match status" value="1"/>
</dbReference>
<dbReference type="PROSITE" id="PS00455">
    <property type="entry name" value="AMP_BINDING"/>
    <property type="match status" value="1"/>
</dbReference>
<dbReference type="SUPFAM" id="SSF53901">
    <property type="entry name" value="Thiolase-like"/>
    <property type="match status" value="1"/>
</dbReference>
<comment type="similarity">
    <text evidence="2">Belongs to the ATP-dependent AMP-binding enzyme family.</text>
</comment>
<dbReference type="NCBIfam" id="TIGR01733">
    <property type="entry name" value="AA-adenyl-dom"/>
    <property type="match status" value="1"/>
</dbReference>
<dbReference type="Gene3D" id="3.30.559.30">
    <property type="entry name" value="Nonribosomal peptide synthetase, condensation domain"/>
    <property type="match status" value="1"/>
</dbReference>
<name>A0A1G9Y2P1_9BACL</name>
<dbReference type="GO" id="GO:0004315">
    <property type="term" value="F:3-oxoacyl-[acyl-carrier-protein] synthase activity"/>
    <property type="evidence" value="ECO:0007669"/>
    <property type="project" value="InterPro"/>
</dbReference>
<dbReference type="RefSeq" id="WP_062525455.1">
    <property type="nucleotide sequence ID" value="NZ_FNGM01000024.1"/>
</dbReference>